<dbReference type="AlphaFoldDB" id="A0A9P9DAC4"/>
<protein>
    <submittedName>
        <fullName evidence="1">Uncharacterized protein</fullName>
    </submittedName>
</protein>
<comment type="caution">
    <text evidence="1">The sequence shown here is derived from an EMBL/GenBank/DDBJ whole genome shotgun (WGS) entry which is preliminary data.</text>
</comment>
<organism evidence="1 2">
    <name type="scientific">Dactylonectria estremocensis</name>
    <dbReference type="NCBI Taxonomy" id="1079267"/>
    <lineage>
        <taxon>Eukaryota</taxon>
        <taxon>Fungi</taxon>
        <taxon>Dikarya</taxon>
        <taxon>Ascomycota</taxon>
        <taxon>Pezizomycotina</taxon>
        <taxon>Sordariomycetes</taxon>
        <taxon>Hypocreomycetidae</taxon>
        <taxon>Hypocreales</taxon>
        <taxon>Nectriaceae</taxon>
        <taxon>Dactylonectria</taxon>
    </lineage>
</organism>
<dbReference type="Proteomes" id="UP000717696">
    <property type="component" value="Unassembled WGS sequence"/>
</dbReference>
<evidence type="ECO:0000313" key="1">
    <source>
        <dbReference type="EMBL" id="KAH7115494.1"/>
    </source>
</evidence>
<sequence length="253" mass="28546">MDQFRRNGIFMDFSDQLIDMFAMAPSSEQATSKGAQLPIANADQHGAFIHETGAIIPWVEAMPHITNIEGEPYVEGNNAPDPVRCGHGEIGHGILYTRFAVPNDHLTPLTDIERHDPDVCADYGWYRCTLKNENGMIAVFNKKYCMIANPLGVEITEEKDTFNALEMGPDNDTRGYWLVNTNLPPSYAMRKNWGVMYYRENEPDVAEGSRTSSITAYGPEHIFRHEDEEHIIIRLSQPKGTSYSCESIIIPFT</sequence>
<accession>A0A9P9DAC4</accession>
<evidence type="ECO:0000313" key="2">
    <source>
        <dbReference type="Proteomes" id="UP000717696"/>
    </source>
</evidence>
<dbReference type="EMBL" id="JAGMUU010000038">
    <property type="protein sequence ID" value="KAH7115494.1"/>
    <property type="molecule type" value="Genomic_DNA"/>
</dbReference>
<gene>
    <name evidence="1" type="ORF">B0J13DRAFT_653903</name>
</gene>
<name>A0A9P9DAC4_9HYPO</name>
<proteinExistence type="predicted"/>
<keyword evidence="2" id="KW-1185">Reference proteome</keyword>
<reference evidence="1" key="1">
    <citation type="journal article" date="2021" name="Nat. Commun.">
        <title>Genetic determinants of endophytism in the Arabidopsis root mycobiome.</title>
        <authorList>
            <person name="Mesny F."/>
            <person name="Miyauchi S."/>
            <person name="Thiergart T."/>
            <person name="Pickel B."/>
            <person name="Atanasova L."/>
            <person name="Karlsson M."/>
            <person name="Huettel B."/>
            <person name="Barry K.W."/>
            <person name="Haridas S."/>
            <person name="Chen C."/>
            <person name="Bauer D."/>
            <person name="Andreopoulos W."/>
            <person name="Pangilinan J."/>
            <person name="LaButti K."/>
            <person name="Riley R."/>
            <person name="Lipzen A."/>
            <person name="Clum A."/>
            <person name="Drula E."/>
            <person name="Henrissat B."/>
            <person name="Kohler A."/>
            <person name="Grigoriev I.V."/>
            <person name="Martin F.M."/>
            <person name="Hacquard S."/>
        </authorList>
    </citation>
    <scope>NUCLEOTIDE SEQUENCE</scope>
    <source>
        <strain evidence="1">MPI-CAGE-AT-0021</strain>
    </source>
</reference>